<evidence type="ECO:0000313" key="1">
    <source>
        <dbReference type="EMBL" id="OMJ14859.1"/>
    </source>
</evidence>
<keyword evidence="2" id="KW-1185">Reference proteome</keyword>
<organism evidence="1 2">
    <name type="scientific">Smittium culicis</name>
    <dbReference type="NCBI Taxonomy" id="133412"/>
    <lineage>
        <taxon>Eukaryota</taxon>
        <taxon>Fungi</taxon>
        <taxon>Fungi incertae sedis</taxon>
        <taxon>Zoopagomycota</taxon>
        <taxon>Kickxellomycotina</taxon>
        <taxon>Harpellomycetes</taxon>
        <taxon>Harpellales</taxon>
        <taxon>Legeriomycetaceae</taxon>
        <taxon>Smittium</taxon>
    </lineage>
</organism>
<gene>
    <name evidence="1" type="ORF">AYI69_g8417</name>
</gene>
<sequence length="104" mass="12104">MSLLKNESPSTLFFRWVWDGYSRDTGYKRWNPNDSLTIALKLESRDLENLLVKFCNGIDKCISGISIFYEDLSYKKSKIQENNTSVKNEFDSITENNTSNTVIY</sequence>
<evidence type="ECO:0000313" key="2">
    <source>
        <dbReference type="Proteomes" id="UP000187429"/>
    </source>
</evidence>
<dbReference type="Proteomes" id="UP000187429">
    <property type="component" value="Unassembled WGS sequence"/>
</dbReference>
<comment type="caution">
    <text evidence="1">The sequence shown here is derived from an EMBL/GenBank/DDBJ whole genome shotgun (WGS) entry which is preliminary data.</text>
</comment>
<accession>A0A1R1XJP8</accession>
<protein>
    <submittedName>
        <fullName evidence="1">Uncharacterized protein</fullName>
    </submittedName>
</protein>
<dbReference type="AlphaFoldDB" id="A0A1R1XJP8"/>
<dbReference type="EMBL" id="LSSM01004457">
    <property type="protein sequence ID" value="OMJ14859.1"/>
    <property type="molecule type" value="Genomic_DNA"/>
</dbReference>
<name>A0A1R1XJP8_9FUNG</name>
<reference evidence="2" key="1">
    <citation type="submission" date="2017-01" db="EMBL/GenBank/DDBJ databases">
        <authorList>
            <person name="Wang Y."/>
            <person name="White M."/>
            <person name="Kvist S."/>
            <person name="Moncalvo J.-M."/>
        </authorList>
    </citation>
    <scope>NUCLEOTIDE SEQUENCE [LARGE SCALE GENOMIC DNA]</scope>
    <source>
        <strain evidence="2">ID-206-W2</strain>
    </source>
</reference>
<proteinExistence type="predicted"/>